<feature type="DNA-binding region" description="H-T-H motif" evidence="4">
    <location>
        <begin position="28"/>
        <end position="47"/>
    </location>
</feature>
<gene>
    <name evidence="6" type="ORF">DRM93_12675</name>
    <name evidence="7" type="ORF">DRM94_12675</name>
</gene>
<dbReference type="SUPFAM" id="SSF48498">
    <property type="entry name" value="Tetracyclin repressor-like, C-terminal domain"/>
    <property type="match status" value="1"/>
</dbReference>
<keyword evidence="2 4" id="KW-0238">DNA-binding</keyword>
<evidence type="ECO:0000313" key="7">
    <source>
        <dbReference type="EMBL" id="TFF78768.1"/>
    </source>
</evidence>
<dbReference type="Proteomes" id="UP000297720">
    <property type="component" value="Unassembled WGS sequence"/>
</dbReference>
<dbReference type="AlphaFoldDB" id="A0A5F0K9D4"/>
<evidence type="ECO:0000256" key="1">
    <source>
        <dbReference type="ARBA" id="ARBA00023015"/>
    </source>
</evidence>
<dbReference type="GeneID" id="99814022"/>
<comment type="caution">
    <text evidence="7">The sequence shown here is derived from an EMBL/GenBank/DDBJ whole genome shotgun (WGS) entry which is preliminary data.</text>
</comment>
<organism evidence="7 9">
    <name type="scientific">Aeromonas taiwanensis</name>
    <dbReference type="NCBI Taxonomy" id="633417"/>
    <lineage>
        <taxon>Bacteria</taxon>
        <taxon>Pseudomonadati</taxon>
        <taxon>Pseudomonadota</taxon>
        <taxon>Gammaproteobacteria</taxon>
        <taxon>Aeromonadales</taxon>
        <taxon>Aeromonadaceae</taxon>
        <taxon>Aeromonas</taxon>
    </lineage>
</organism>
<dbReference type="RefSeq" id="WP_043758054.1">
    <property type="nucleotide sequence ID" value="NZ_BAWK01000014.1"/>
</dbReference>
<dbReference type="Gene3D" id="1.10.10.60">
    <property type="entry name" value="Homeodomain-like"/>
    <property type="match status" value="1"/>
</dbReference>
<evidence type="ECO:0000256" key="4">
    <source>
        <dbReference type="PROSITE-ProRule" id="PRU00335"/>
    </source>
</evidence>
<dbReference type="InterPro" id="IPR009057">
    <property type="entry name" value="Homeodomain-like_sf"/>
</dbReference>
<evidence type="ECO:0000256" key="2">
    <source>
        <dbReference type="ARBA" id="ARBA00023125"/>
    </source>
</evidence>
<dbReference type="PRINTS" id="PR00455">
    <property type="entry name" value="HTHTETR"/>
</dbReference>
<dbReference type="Proteomes" id="UP000297914">
    <property type="component" value="Unassembled WGS sequence"/>
</dbReference>
<accession>A0A5F0K9D4</accession>
<dbReference type="PANTHER" id="PTHR47506">
    <property type="entry name" value="TRANSCRIPTIONAL REGULATORY PROTEIN"/>
    <property type="match status" value="1"/>
</dbReference>
<dbReference type="InterPro" id="IPR036271">
    <property type="entry name" value="Tet_transcr_reg_TetR-rel_C_sf"/>
</dbReference>
<evidence type="ECO:0000313" key="6">
    <source>
        <dbReference type="EMBL" id="TFF74641.1"/>
    </source>
</evidence>
<dbReference type="Gene3D" id="1.10.357.10">
    <property type="entry name" value="Tetracycline Repressor, domain 2"/>
    <property type="match status" value="1"/>
</dbReference>
<dbReference type="EMBL" id="QORL01000026">
    <property type="protein sequence ID" value="TFF74641.1"/>
    <property type="molecule type" value="Genomic_DNA"/>
</dbReference>
<dbReference type="SUPFAM" id="SSF46689">
    <property type="entry name" value="Homeodomain-like"/>
    <property type="match status" value="1"/>
</dbReference>
<keyword evidence="1" id="KW-0805">Transcription regulation</keyword>
<keyword evidence="3" id="KW-0804">Transcription</keyword>
<dbReference type="Pfam" id="PF00440">
    <property type="entry name" value="TetR_N"/>
    <property type="match status" value="1"/>
</dbReference>
<sequence length="190" mass="20808">MRTAEYDRAFVLRSAMEAFRAKGYAKTTMQELVAATGLHPGSLYAAFGNKRGLLLAAVDHYVEEKGSLRRSCFAQGSPLVGLHAYFTRLVDDALCGTCLVTRTLMELAAQDEELHQRFKAIYGELESDLAWLLGQASEQGELVAGCDVPTLTAFLQVNIQGLITFAQCHPDRALLEGVVNQVMAALPRTR</sequence>
<name>A0A5F0K9D4_9GAMM</name>
<evidence type="ECO:0000259" key="5">
    <source>
        <dbReference type="PROSITE" id="PS50977"/>
    </source>
</evidence>
<dbReference type="Pfam" id="PF16925">
    <property type="entry name" value="TetR_C_13"/>
    <property type="match status" value="1"/>
</dbReference>
<evidence type="ECO:0000313" key="8">
    <source>
        <dbReference type="Proteomes" id="UP000297720"/>
    </source>
</evidence>
<dbReference type="InterPro" id="IPR001647">
    <property type="entry name" value="HTH_TetR"/>
</dbReference>
<protein>
    <submittedName>
        <fullName evidence="7">TetR/AcrR family transcriptional regulator</fullName>
    </submittedName>
</protein>
<dbReference type="GO" id="GO:0003677">
    <property type="term" value="F:DNA binding"/>
    <property type="evidence" value="ECO:0007669"/>
    <property type="project" value="UniProtKB-UniRule"/>
</dbReference>
<reference evidence="7 9" key="1">
    <citation type="submission" date="2018-06" db="EMBL/GenBank/DDBJ databases">
        <title>Occurrence of a novel blaKPC-2- and qnrS2- harbouring IncP6 plasmid from Aeromonas taiwanensis isolates recovered from the river sediments.</title>
        <authorList>
            <person name="Zheng B."/>
            <person name="Yu X."/>
            <person name="Xiao Y."/>
        </authorList>
    </citation>
    <scope>NUCLEOTIDE SEQUENCE [LARGE SCALE GENOMIC DNA]</scope>
    <source>
        <strain evidence="6 8">1713</strain>
        <strain evidence="7 9">198</strain>
    </source>
</reference>
<evidence type="ECO:0000256" key="3">
    <source>
        <dbReference type="ARBA" id="ARBA00023163"/>
    </source>
</evidence>
<dbReference type="PROSITE" id="PS50977">
    <property type="entry name" value="HTH_TETR_2"/>
    <property type="match status" value="1"/>
</dbReference>
<dbReference type="InterPro" id="IPR023772">
    <property type="entry name" value="DNA-bd_HTH_TetR-type_CS"/>
</dbReference>
<proteinExistence type="predicted"/>
<dbReference type="InterPro" id="IPR011075">
    <property type="entry name" value="TetR_C"/>
</dbReference>
<evidence type="ECO:0000313" key="9">
    <source>
        <dbReference type="Proteomes" id="UP000297914"/>
    </source>
</evidence>
<keyword evidence="8" id="KW-1185">Reference proteome</keyword>
<dbReference type="PROSITE" id="PS01081">
    <property type="entry name" value="HTH_TETR_1"/>
    <property type="match status" value="1"/>
</dbReference>
<dbReference type="EMBL" id="QORK01000026">
    <property type="protein sequence ID" value="TFF78768.1"/>
    <property type="molecule type" value="Genomic_DNA"/>
</dbReference>
<feature type="domain" description="HTH tetR-type" evidence="5">
    <location>
        <begin position="5"/>
        <end position="65"/>
    </location>
</feature>
<dbReference type="PANTHER" id="PTHR47506:SF8">
    <property type="entry name" value="REPRESSOR OF PUTATIVE XENOBIOTIC REDUCTASE TETR FAMILY-RELATED"/>
    <property type="match status" value="1"/>
</dbReference>
<dbReference type="OrthoDB" id="270177at2"/>